<dbReference type="InterPro" id="IPR002560">
    <property type="entry name" value="Transposase_DDE"/>
</dbReference>
<reference evidence="2 3" key="1">
    <citation type="journal article" date="2014" name="BMC Genomics">
        <title>Comparison of environmental and isolate Sulfobacillus genomes reveals diverse carbon, sulfur, nitrogen, and hydrogen metabolisms.</title>
        <authorList>
            <person name="Justice N.B."/>
            <person name="Norman A."/>
            <person name="Brown C.T."/>
            <person name="Singh A."/>
            <person name="Thomas B.C."/>
            <person name="Banfield J.F."/>
        </authorList>
    </citation>
    <scope>NUCLEOTIDE SEQUENCE [LARGE SCALE GENOMIC DNA]</scope>
    <source>
        <strain evidence="2">AMDSBA4</strain>
    </source>
</reference>
<accession>A0A2T2X8B0</accession>
<comment type="caution">
    <text evidence="2">The sequence shown here is derived from an EMBL/GenBank/DDBJ whole genome shotgun (WGS) entry which is preliminary data.</text>
</comment>
<feature type="domain" description="Transposase IS204/IS1001/IS1096/IS1165 DDE" evidence="1">
    <location>
        <begin position="1"/>
        <end position="32"/>
    </location>
</feature>
<dbReference type="Proteomes" id="UP000242972">
    <property type="component" value="Unassembled WGS sequence"/>
</dbReference>
<evidence type="ECO:0000313" key="3">
    <source>
        <dbReference type="Proteomes" id="UP000242972"/>
    </source>
</evidence>
<sequence>MDMWHGYSDAVHRALPDAVMVVDKFQVLRLVHRDGYA</sequence>
<gene>
    <name evidence="2" type="ORF">C7B46_17610</name>
</gene>
<name>A0A2T2X8B0_9FIRM</name>
<proteinExistence type="predicted"/>
<dbReference type="EMBL" id="PXYW01000075">
    <property type="protein sequence ID" value="PSR30732.1"/>
    <property type="molecule type" value="Genomic_DNA"/>
</dbReference>
<dbReference type="Pfam" id="PF01610">
    <property type="entry name" value="DDE_Tnp_ISL3"/>
    <property type="match status" value="1"/>
</dbReference>
<evidence type="ECO:0000313" key="2">
    <source>
        <dbReference type="EMBL" id="PSR30732.1"/>
    </source>
</evidence>
<dbReference type="AlphaFoldDB" id="A0A2T2X8B0"/>
<evidence type="ECO:0000259" key="1">
    <source>
        <dbReference type="Pfam" id="PF01610"/>
    </source>
</evidence>
<organism evidence="2 3">
    <name type="scientific">Sulfobacillus benefaciens</name>
    <dbReference type="NCBI Taxonomy" id="453960"/>
    <lineage>
        <taxon>Bacteria</taxon>
        <taxon>Bacillati</taxon>
        <taxon>Bacillota</taxon>
        <taxon>Clostridia</taxon>
        <taxon>Eubacteriales</taxon>
        <taxon>Clostridiales Family XVII. Incertae Sedis</taxon>
        <taxon>Sulfobacillus</taxon>
    </lineage>
</organism>
<protein>
    <recommendedName>
        <fullName evidence="1">Transposase IS204/IS1001/IS1096/IS1165 DDE domain-containing protein</fullName>
    </recommendedName>
</protein>